<evidence type="ECO:0000256" key="3">
    <source>
        <dbReference type="ARBA" id="ARBA00012417"/>
    </source>
</evidence>
<keyword evidence="8 12" id="KW-0239">DNA-directed DNA polymerase</keyword>
<evidence type="ECO:0000256" key="6">
    <source>
        <dbReference type="ARBA" id="ARBA00022695"/>
    </source>
</evidence>
<evidence type="ECO:0000313" key="16">
    <source>
        <dbReference type="EMBL" id="AAQ91639.1"/>
    </source>
</evidence>
<organismHost>
    <name type="scientific">Lepidoptera</name>
    <name type="common">moths &amp; butterflies</name>
    <dbReference type="NCBI Taxonomy" id="7088"/>
</organismHost>
<evidence type="ECO:0000256" key="10">
    <source>
        <dbReference type="ARBA" id="ARBA00023125"/>
    </source>
</evidence>
<dbReference type="GO" id="GO:0003677">
    <property type="term" value="F:DNA binding"/>
    <property type="evidence" value="ECO:0007669"/>
    <property type="project" value="UniProtKB-KW"/>
</dbReference>
<evidence type="ECO:0000256" key="8">
    <source>
        <dbReference type="ARBA" id="ARBA00022932"/>
    </source>
</evidence>
<keyword evidence="17" id="KW-1185">Reference proteome</keyword>
<feature type="compositionally biased region" description="Acidic residues" evidence="13">
    <location>
        <begin position="963"/>
        <end position="975"/>
    </location>
</feature>
<dbReference type="PRINTS" id="PR00106">
    <property type="entry name" value="DNAPOLB"/>
</dbReference>
<evidence type="ECO:0000259" key="14">
    <source>
        <dbReference type="Pfam" id="PF00136"/>
    </source>
</evidence>
<dbReference type="InterPro" id="IPR006172">
    <property type="entry name" value="DNA-dir_DNA_pol_B"/>
</dbReference>
<reference evidence="17" key="3">
    <citation type="journal article" date="1999" name="J. Gen. Virol.">
        <title>Molecular analysis of the p48 gene of Choristoneura fumiferana multicapsid nucleopolyhedroviruses CfMNPV and CfDEFNPV.</title>
        <authorList>
            <person name="Li X."/>
            <person name="Lauzon H.A."/>
            <person name="Sohi S.S."/>
            <person name="Palli S.R."/>
            <person name="Retnakaran A."/>
            <person name="Arif B.M."/>
        </authorList>
    </citation>
    <scope>NUCLEOTIDE SEQUENCE [LARGE SCALE GENOMIC DNA]</scope>
</reference>
<keyword evidence="6 12" id="KW-0548">Nucleotidyltransferase</keyword>
<reference evidence="17" key="1">
    <citation type="journal article" date="1995" name="J. Gen. Virol.">
        <title>Characterization, sequencing and phylogeny of the ecdysteroid UDP-glucosyltransferase gene from two distinct nuclear polyhedrosis viruses isolated from Choristoneura fumiferana.</title>
        <authorList>
            <person name="Barrett J.W."/>
            <person name="Krell P.J."/>
            <person name="Arif B.M."/>
        </authorList>
    </citation>
    <scope>NUCLEOTIDE SEQUENCE [LARGE SCALE GENOMIC DNA]</scope>
</reference>
<dbReference type="Gene3D" id="1.10.132.60">
    <property type="entry name" value="DNA polymerase family B, C-terminal domain"/>
    <property type="match status" value="1"/>
</dbReference>
<dbReference type="Gene3D" id="3.30.420.10">
    <property type="entry name" value="Ribonuclease H-like superfamily/Ribonuclease H"/>
    <property type="match status" value="1"/>
</dbReference>
<dbReference type="PROSITE" id="PS00116">
    <property type="entry name" value="DNA_POLYMERASE_B"/>
    <property type="match status" value="1"/>
</dbReference>
<dbReference type="SMART" id="SM00486">
    <property type="entry name" value="POLBc"/>
    <property type="match status" value="1"/>
</dbReference>
<dbReference type="GeneID" id="2943779"/>
<dbReference type="Gene3D" id="3.90.1600.10">
    <property type="entry name" value="Palm domain of DNA polymerase"/>
    <property type="match status" value="1"/>
</dbReference>
<dbReference type="Pfam" id="PF03104">
    <property type="entry name" value="DNA_pol_B_exo1"/>
    <property type="match status" value="1"/>
</dbReference>
<dbReference type="OrthoDB" id="165at10239"/>
<dbReference type="EC" id="2.7.7.7" evidence="3 12"/>
<feature type="domain" description="DNA-directed DNA polymerase family B multifunctional" evidence="14">
    <location>
        <begin position="498"/>
        <end position="800"/>
    </location>
</feature>
<dbReference type="SUPFAM" id="SSF56672">
    <property type="entry name" value="DNA/RNA polymerases"/>
    <property type="match status" value="1"/>
</dbReference>
<dbReference type="EMBL" id="AY327402">
    <property type="protein sequence ID" value="AAQ91639.1"/>
    <property type="molecule type" value="Genomic_DNA"/>
</dbReference>
<dbReference type="FunFam" id="3.30.420.10:FF:000173">
    <property type="entry name" value="DNA polymerase"/>
    <property type="match status" value="1"/>
</dbReference>
<evidence type="ECO:0000313" key="17">
    <source>
        <dbReference type="Proteomes" id="UP000202937"/>
    </source>
</evidence>
<comment type="catalytic activity">
    <reaction evidence="11 12">
        <text>DNA(n) + a 2'-deoxyribonucleoside 5'-triphosphate = DNA(n+1) + diphosphate</text>
        <dbReference type="Rhea" id="RHEA:22508"/>
        <dbReference type="Rhea" id="RHEA-COMP:17339"/>
        <dbReference type="Rhea" id="RHEA-COMP:17340"/>
        <dbReference type="ChEBI" id="CHEBI:33019"/>
        <dbReference type="ChEBI" id="CHEBI:61560"/>
        <dbReference type="ChEBI" id="CHEBI:173112"/>
        <dbReference type="EC" id="2.7.7.7"/>
    </reaction>
</comment>
<evidence type="ECO:0000256" key="2">
    <source>
        <dbReference type="ARBA" id="ARBA00005755"/>
    </source>
</evidence>
<sequence length="993" mass="114831">MKIHTYNQLKEAFRDYCPHTYDVPCDNAFRVMRIHYDENKGKLLAFCNINMNGRVLQFYFVIKMDLYSYKKCYNNHIFSTCRNRCSNYNTFVAPGVKGVHMDKTNVIKFKRNGSSYEEKSNALDKFLSNANRVHMQTPVIEGTYMRFRRAQRCRNNCVSDDTHPFTFEKFDADFEIVDPATLNTNIAPVMACYDIETHSDGHNSSKPDVDVIMCIGLSIYKDDHFDKVCFVYHKEPLEIPHTNDDTHVVVFRNETDMILSFFDFLKFVNPDVILDYNGDVFDLPYIRARLNGNKPTLRRYDLPPLQSNTKLFITKIGNKTDTYYFNYYIHIDLYKYFGVDANNRDVENFQLNTLSKYYLGDAKVDLDWQTMVRMYNNKQLGTIIEYNVQDCLLPIKLFLKLKLNDFMYSQCLMYRLCTDDFICNISHLISTTFFHLALTNTRTNPSTGLDEPDIYFFDKNDLGNMSGNAGMSRLQRKLTPFKDVPANAICLGAIAEAVKYEGGKVLQPRAGVYEYAFSLDFNSLYLTIMIDICACLTNLILCEDGNVYLNQDKEAINVKLLLKLLKQRTILKKCRDNQVESEFLYDLYDQMQNLSKRTANSIYGYYGIFCKALANYITRVGREKLTAAIGIIEGLSDDPELLREFGLTTLKFKVLYGDTDSTFVLPTFNRDEILEEQHMATLTRICAAVEARVNGQFTNGYKMAFENLMSVLVLLKKKKYCYINNNGKIVFKGWLVKKDMPVFMRVAFRSAMEHVLRRQDLHGCLNSLQNNMLMYFDAFGGDKPLTDYSFSMTYNDNAGKANKRRADEADETPTPAKRRVVTAARHCREILISKGTDFVPGNGDRIPYVLLDIEGKITEKSYPLRLFDINTNRISWRKHMTILNTFMNELLEIFGDQHKDLLAECYEVILARYMQNQMYDKKRALLVPIACKRKAQNSKDEGNCKKRKTTVACGSKRKAPSSDTEDSEEEDEDGPPEAKCANNTFKFCLYKVK</sequence>
<keyword evidence="10 12" id="KW-0238">DNA-binding</keyword>
<dbReference type="InterPro" id="IPR042087">
    <property type="entry name" value="DNA_pol_B_thumb"/>
</dbReference>
<dbReference type="InterPro" id="IPR012337">
    <property type="entry name" value="RNaseH-like_sf"/>
</dbReference>
<dbReference type="InterPro" id="IPR017964">
    <property type="entry name" value="DNA-dir_DNA_pol_B_CS"/>
</dbReference>
<dbReference type="PANTHER" id="PTHR10322:SF23">
    <property type="entry name" value="DNA POLYMERASE DELTA CATALYTIC SUBUNIT"/>
    <property type="match status" value="1"/>
</dbReference>
<dbReference type="InterPro" id="IPR023211">
    <property type="entry name" value="DNA_pol_palm_dom_sf"/>
</dbReference>
<evidence type="ECO:0000256" key="7">
    <source>
        <dbReference type="ARBA" id="ARBA00022705"/>
    </source>
</evidence>
<dbReference type="GO" id="GO:0000166">
    <property type="term" value="F:nucleotide binding"/>
    <property type="evidence" value="ECO:0007669"/>
    <property type="project" value="InterPro"/>
</dbReference>
<dbReference type="SUPFAM" id="SSF53098">
    <property type="entry name" value="Ribonuclease H-like"/>
    <property type="match status" value="1"/>
</dbReference>
<dbReference type="InterPro" id="IPR006134">
    <property type="entry name" value="DNA-dir_DNA_pol_B_multi_dom"/>
</dbReference>
<dbReference type="GO" id="GO:0039693">
    <property type="term" value="P:viral DNA genome replication"/>
    <property type="evidence" value="ECO:0007669"/>
    <property type="project" value="UniProtKB-KW"/>
</dbReference>
<dbReference type="KEGG" id="vg:2943779"/>
<proteinExistence type="inferred from homology"/>
<reference evidence="16 17" key="5">
    <citation type="journal article" date="2005" name="J. Gen. Virol.">
        <title>Gene organization and sequencing of the Choristoneura fumiferana defective nucleopolyhedrovirus genome.</title>
        <authorList>
            <person name="Lauzon H.A."/>
            <person name="Jamieson P.B."/>
            <person name="Krell P.J."/>
            <person name="Arif B.M."/>
        </authorList>
    </citation>
    <scope>NUCLEOTIDE SEQUENCE [LARGE SCALE GENOMIC DNA]</scope>
</reference>
<evidence type="ECO:0000256" key="4">
    <source>
        <dbReference type="ARBA" id="ARBA00015749"/>
    </source>
</evidence>
<dbReference type="Proteomes" id="UP000202937">
    <property type="component" value="Segment"/>
</dbReference>
<evidence type="ECO:0000259" key="15">
    <source>
        <dbReference type="Pfam" id="PF03104"/>
    </source>
</evidence>
<dbReference type="Pfam" id="PF00136">
    <property type="entry name" value="DNA_pol_B"/>
    <property type="match status" value="1"/>
</dbReference>
<accession>Q6VTS8</accession>
<evidence type="ECO:0000256" key="5">
    <source>
        <dbReference type="ARBA" id="ARBA00022679"/>
    </source>
</evidence>
<evidence type="ECO:0000256" key="1">
    <source>
        <dbReference type="ARBA" id="ARBA00002701"/>
    </source>
</evidence>
<dbReference type="InterPro" id="IPR036397">
    <property type="entry name" value="RNaseH_sf"/>
</dbReference>
<dbReference type="GO" id="GO:0006261">
    <property type="term" value="P:DNA-templated DNA replication"/>
    <property type="evidence" value="ECO:0007669"/>
    <property type="project" value="TreeGrafter"/>
</dbReference>
<evidence type="ECO:0000256" key="9">
    <source>
        <dbReference type="ARBA" id="ARBA00023109"/>
    </source>
</evidence>
<comment type="similarity">
    <text evidence="2 12">Belongs to the DNA polymerase type-B family.</text>
</comment>
<keyword evidence="7 12" id="KW-0235">DNA replication</keyword>
<reference evidence="17" key="2">
    <citation type="journal article" date="1996" name="Virus Genes">
        <title>The putative LEF-1 proteins from two distinct Choristoneura fumiferana multiple nucleopolyhedroviruses share domain homology to eukaryotic primases.</title>
        <authorList>
            <person name="Barrett J.W."/>
            <person name="Lauzon H.A."/>
            <person name="Mercuri P.S."/>
            <person name="Krell P.J."/>
            <person name="Sohi S.S."/>
            <person name="Arif B.M."/>
        </authorList>
    </citation>
    <scope>NUCLEOTIDE SEQUENCE [LARGE SCALE GENOMIC DNA]</scope>
</reference>
<evidence type="ECO:0000256" key="11">
    <source>
        <dbReference type="ARBA" id="ARBA00049244"/>
    </source>
</evidence>
<protein>
    <recommendedName>
        <fullName evidence="4 12">DNA polymerase</fullName>
        <ecNumber evidence="3 12">2.7.7.7</ecNumber>
    </recommendedName>
</protein>
<name>Q6VTS8_NPVCD</name>
<dbReference type="InterPro" id="IPR050240">
    <property type="entry name" value="DNA_pol_type-B"/>
</dbReference>
<evidence type="ECO:0000256" key="13">
    <source>
        <dbReference type="SAM" id="MobiDB-lite"/>
    </source>
</evidence>
<keyword evidence="9" id="KW-1194">Viral DNA replication</keyword>
<evidence type="ECO:0000256" key="12">
    <source>
        <dbReference type="RuleBase" id="RU000442"/>
    </source>
</evidence>
<feature type="domain" description="DNA-directed DNA polymerase family B exonuclease" evidence="15">
    <location>
        <begin position="188"/>
        <end position="352"/>
    </location>
</feature>
<feature type="region of interest" description="Disordered" evidence="13">
    <location>
        <begin position="940"/>
        <end position="979"/>
    </location>
</feature>
<keyword evidence="5 12" id="KW-0808">Transferase</keyword>
<dbReference type="GO" id="GO:0003887">
    <property type="term" value="F:DNA-directed DNA polymerase activity"/>
    <property type="evidence" value="ECO:0007669"/>
    <property type="project" value="UniProtKB-KW"/>
</dbReference>
<feature type="compositionally biased region" description="Basic residues" evidence="13">
    <location>
        <begin position="945"/>
        <end position="959"/>
    </location>
</feature>
<dbReference type="InterPro" id="IPR043502">
    <property type="entry name" value="DNA/RNA_pol_sf"/>
</dbReference>
<comment type="function">
    <text evidence="1">Replicates the viral genome, host DNA polymerases cannot substitute for the viral enzyme in this process.</text>
</comment>
<reference evidence="16 17" key="4">
    <citation type="journal article" date="2000" name="Virology">
        <title>Characterization of an overexpressed spindle protein during a baculovirus infection.</title>
        <authorList>
            <person name="Li X."/>
            <person name="Barrett J."/>
            <person name="Pang A."/>
            <person name="Klose R.J."/>
            <person name="Krell P.J."/>
            <person name="Arif B.M."/>
        </authorList>
    </citation>
    <scope>NUCLEOTIDE SEQUENCE [LARGE SCALE GENOMIC DNA]</scope>
</reference>
<dbReference type="RefSeq" id="NP_932670.1">
    <property type="nucleotide sequence ID" value="NC_005137.2"/>
</dbReference>
<dbReference type="Gene3D" id="1.10.287.690">
    <property type="entry name" value="Helix hairpin bin"/>
    <property type="match status" value="1"/>
</dbReference>
<dbReference type="PANTHER" id="PTHR10322">
    <property type="entry name" value="DNA POLYMERASE CATALYTIC SUBUNIT"/>
    <property type="match status" value="1"/>
</dbReference>
<dbReference type="FunFam" id="1.10.287.690:FF:000010">
    <property type="entry name" value="DNA polymerase"/>
    <property type="match status" value="1"/>
</dbReference>
<dbReference type="InterPro" id="IPR006133">
    <property type="entry name" value="DNA-dir_DNA_pol_B_exonuc"/>
</dbReference>
<organism evidence="16 17">
    <name type="scientific">Choristoneura fumiferana defective polyhedrosis virus</name>
    <name type="common">Cfdef</name>
    <dbReference type="NCBI Taxonomy" id="74660"/>
    <lineage>
        <taxon>Viruses</taxon>
        <taxon>Viruses incertae sedis</taxon>
        <taxon>Naldaviricetes</taxon>
        <taxon>Lefavirales</taxon>
        <taxon>Baculoviridae</taxon>
        <taxon>Alphabaculovirus</taxon>
        <taxon>Alphabaculovirus alterchofumiferanae</taxon>
    </lineage>
</organism>